<gene>
    <name evidence="1" type="ORF">MNBD_NITROSPIRAE01-275</name>
</gene>
<accession>A0A3B1CQ30</accession>
<reference evidence="1" key="1">
    <citation type="submission" date="2018-06" db="EMBL/GenBank/DDBJ databases">
        <authorList>
            <person name="Zhirakovskaya E."/>
        </authorList>
    </citation>
    <scope>NUCLEOTIDE SEQUENCE</scope>
</reference>
<protein>
    <submittedName>
        <fullName evidence="1">Uncharacterized protein</fullName>
    </submittedName>
</protein>
<evidence type="ECO:0000313" key="1">
    <source>
        <dbReference type="EMBL" id="VAX26773.1"/>
    </source>
</evidence>
<dbReference type="EMBL" id="UOGF01000017">
    <property type="protein sequence ID" value="VAX26773.1"/>
    <property type="molecule type" value="Genomic_DNA"/>
</dbReference>
<sequence>MPENPLKSTTNRPDLDWSQIKETVMMLSLSVAQIDRAMNEGTDSVSALTDSFTSMAQSASFIDKAGTALSDTKEKNTILKNSHMISSQMQSAIVAFQFYDKLSQRLNHVCNSLSSLSELVGDSERLFNPSEWKSLQEKIRSKYPTESDKRMFDALLAGASVEEALQASETESKQETDDIELF</sequence>
<organism evidence="1">
    <name type="scientific">hydrothermal vent metagenome</name>
    <dbReference type="NCBI Taxonomy" id="652676"/>
    <lineage>
        <taxon>unclassified sequences</taxon>
        <taxon>metagenomes</taxon>
        <taxon>ecological metagenomes</taxon>
    </lineage>
</organism>
<name>A0A3B1CQ30_9ZZZZ</name>
<proteinExistence type="predicted"/>
<dbReference type="AlphaFoldDB" id="A0A3B1CQ30"/>